<feature type="coiled-coil region" evidence="1">
    <location>
        <begin position="107"/>
        <end position="141"/>
    </location>
</feature>
<gene>
    <name evidence="3" type="ORF">MCHLO_02202</name>
</gene>
<reference evidence="3" key="1">
    <citation type="submission" date="2014-09" db="EMBL/GenBank/DDBJ databases">
        <title>Genome sequence of the luminous mushroom Mycena chlorophos for searching fungal bioluminescence genes.</title>
        <authorList>
            <person name="Tanaka Y."/>
            <person name="Kasuga D."/>
            <person name="Oba Y."/>
            <person name="Hase S."/>
            <person name="Sato K."/>
            <person name="Oba Y."/>
            <person name="Sakakibara Y."/>
        </authorList>
    </citation>
    <scope>NUCLEOTIDE SEQUENCE</scope>
</reference>
<evidence type="ECO:0008006" key="5">
    <source>
        <dbReference type="Google" id="ProtNLM"/>
    </source>
</evidence>
<keyword evidence="1" id="KW-0175">Coiled coil</keyword>
<evidence type="ECO:0000313" key="4">
    <source>
        <dbReference type="Proteomes" id="UP000815677"/>
    </source>
</evidence>
<organism evidence="3 4">
    <name type="scientific">Mycena chlorophos</name>
    <name type="common">Agaric fungus</name>
    <name type="synonym">Agaricus chlorophos</name>
    <dbReference type="NCBI Taxonomy" id="658473"/>
    <lineage>
        <taxon>Eukaryota</taxon>
        <taxon>Fungi</taxon>
        <taxon>Dikarya</taxon>
        <taxon>Basidiomycota</taxon>
        <taxon>Agaricomycotina</taxon>
        <taxon>Agaricomycetes</taxon>
        <taxon>Agaricomycetidae</taxon>
        <taxon>Agaricales</taxon>
        <taxon>Marasmiineae</taxon>
        <taxon>Mycenaceae</taxon>
        <taxon>Mycena</taxon>
    </lineage>
</organism>
<evidence type="ECO:0000313" key="3">
    <source>
        <dbReference type="EMBL" id="GAT44587.1"/>
    </source>
</evidence>
<keyword evidence="4" id="KW-1185">Reference proteome</keyword>
<proteinExistence type="predicted"/>
<feature type="region of interest" description="Disordered" evidence="2">
    <location>
        <begin position="143"/>
        <end position="165"/>
    </location>
</feature>
<evidence type="ECO:0000256" key="1">
    <source>
        <dbReference type="SAM" id="Coils"/>
    </source>
</evidence>
<name>A0ABQ0L266_MYCCL</name>
<sequence>MHTWPTRGKIDAPVPCLCGEITQLPIFCPWCVDQMSRFQTHDSEDGRVYNFYKCANRKGETGCGHWDSWEGLTAQVRAYKASGALRYERTDPDVGTASPEEQKKRGCRDLIDLLRFAEEKIQAKQAEAELWKAEAERWKGEWGRQKEALDALQPKVKLPGSQNRG</sequence>
<evidence type="ECO:0000256" key="2">
    <source>
        <dbReference type="SAM" id="MobiDB-lite"/>
    </source>
</evidence>
<accession>A0ABQ0L266</accession>
<dbReference type="Proteomes" id="UP000815677">
    <property type="component" value="Unassembled WGS sequence"/>
</dbReference>
<protein>
    <recommendedName>
        <fullName evidence="5">Zinc finger GRF-type domain-containing protein</fullName>
    </recommendedName>
</protein>
<dbReference type="EMBL" id="DF839858">
    <property type="protein sequence ID" value="GAT44587.1"/>
    <property type="molecule type" value="Genomic_DNA"/>
</dbReference>